<organism evidence="2 3">
    <name type="scientific">Sclerotinia trifoliorum</name>
    <dbReference type="NCBI Taxonomy" id="28548"/>
    <lineage>
        <taxon>Eukaryota</taxon>
        <taxon>Fungi</taxon>
        <taxon>Dikarya</taxon>
        <taxon>Ascomycota</taxon>
        <taxon>Pezizomycotina</taxon>
        <taxon>Leotiomycetes</taxon>
        <taxon>Helotiales</taxon>
        <taxon>Sclerotiniaceae</taxon>
        <taxon>Sclerotinia</taxon>
    </lineage>
</organism>
<feature type="region of interest" description="Disordered" evidence="1">
    <location>
        <begin position="1"/>
        <end position="23"/>
    </location>
</feature>
<gene>
    <name evidence="2" type="ORF">SCLTRI_LOCUS6203</name>
</gene>
<comment type="caution">
    <text evidence="2">The sequence shown here is derived from an EMBL/GenBank/DDBJ whole genome shotgun (WGS) entry which is preliminary data.</text>
</comment>
<dbReference type="EMBL" id="CAJHIA010000019">
    <property type="protein sequence ID" value="CAD6446349.1"/>
    <property type="molecule type" value="Genomic_DNA"/>
</dbReference>
<evidence type="ECO:0000313" key="3">
    <source>
        <dbReference type="Proteomes" id="UP000624404"/>
    </source>
</evidence>
<accession>A0A8H2VYB4</accession>
<name>A0A8H2VYB4_9HELO</name>
<dbReference type="AlphaFoldDB" id="A0A8H2VYB4"/>
<keyword evidence="3" id="KW-1185">Reference proteome</keyword>
<reference evidence="2" key="1">
    <citation type="submission" date="2020-10" db="EMBL/GenBank/DDBJ databases">
        <authorList>
            <person name="Kusch S."/>
        </authorList>
    </citation>
    <scope>NUCLEOTIDE SEQUENCE</scope>
    <source>
        <strain evidence="2">SwB9</strain>
    </source>
</reference>
<proteinExistence type="predicted"/>
<protein>
    <submittedName>
        <fullName evidence="2">67329e6b-8700-4f25-9b4a-ad0761ccae23-CDS</fullName>
    </submittedName>
</protein>
<feature type="compositionally biased region" description="Low complexity" evidence="1">
    <location>
        <begin position="174"/>
        <end position="187"/>
    </location>
</feature>
<feature type="region of interest" description="Disordered" evidence="1">
    <location>
        <begin position="174"/>
        <end position="212"/>
    </location>
</feature>
<feature type="compositionally biased region" description="Basic and acidic residues" evidence="1">
    <location>
        <begin position="193"/>
        <end position="212"/>
    </location>
</feature>
<sequence>MENDDLPPSGRPPMASNPARPPLIRRNAQDQVPLTIEARTQAVEVLVAQASEFLQNFVTQERDRESQLQLEALEDAEVDEETIQAEHNALVAEQNQYYVQYQANRAAEAARASEGSQQFDAAAIYARVEREYAAARALPSRVERTRLEELAWSYRHLDLESMIRYMRDVQSIPRASVASSSSSARRPNTPRPDILRPDTPRPDTPHPDTRRPDTFRLVSSRIAWSTHYTKYVRFDHYYYVAPSTASRRHAVNRLVPVQEEETEEVGQRFEIIQIGTQFAENGERVLAADSEVSIEIVNF</sequence>
<evidence type="ECO:0000256" key="1">
    <source>
        <dbReference type="SAM" id="MobiDB-lite"/>
    </source>
</evidence>
<evidence type="ECO:0000313" key="2">
    <source>
        <dbReference type="EMBL" id="CAD6446349.1"/>
    </source>
</evidence>
<dbReference type="OrthoDB" id="10560078at2759"/>
<dbReference type="Proteomes" id="UP000624404">
    <property type="component" value="Unassembled WGS sequence"/>
</dbReference>